<keyword evidence="3" id="KW-1003">Cell membrane</keyword>
<dbReference type="InterPro" id="IPR000515">
    <property type="entry name" value="MetI-like"/>
</dbReference>
<comment type="subcellular location">
    <subcellularLocation>
        <location evidence="1 7">Cell membrane</location>
        <topology evidence="1 7">Multi-pass membrane protein</topology>
    </subcellularLocation>
</comment>
<evidence type="ECO:0000313" key="10">
    <source>
        <dbReference type="Proteomes" id="UP000295636"/>
    </source>
</evidence>
<feature type="domain" description="ABC transmembrane type-1" evidence="8">
    <location>
        <begin position="67"/>
        <end position="282"/>
    </location>
</feature>
<evidence type="ECO:0000256" key="7">
    <source>
        <dbReference type="RuleBase" id="RU363032"/>
    </source>
</evidence>
<keyword evidence="2 7" id="KW-0813">Transport</keyword>
<dbReference type="SUPFAM" id="SSF161098">
    <property type="entry name" value="MetI-like"/>
    <property type="match status" value="1"/>
</dbReference>
<dbReference type="PANTHER" id="PTHR43227">
    <property type="entry name" value="BLL4140 PROTEIN"/>
    <property type="match status" value="1"/>
</dbReference>
<evidence type="ECO:0000256" key="3">
    <source>
        <dbReference type="ARBA" id="ARBA00022475"/>
    </source>
</evidence>
<evidence type="ECO:0000259" key="8">
    <source>
        <dbReference type="PROSITE" id="PS50928"/>
    </source>
</evidence>
<dbReference type="InterPro" id="IPR050809">
    <property type="entry name" value="UgpAE/MalFG_permease"/>
</dbReference>
<protein>
    <submittedName>
        <fullName evidence="9">Sugar ABC transporter permease</fullName>
    </submittedName>
</protein>
<reference evidence="9 10" key="1">
    <citation type="submission" date="2019-03" db="EMBL/GenBank/DDBJ databases">
        <title>This is whole genome sequence of Paenibacillus sp MS74 strain.</title>
        <authorList>
            <person name="Trinh H.N."/>
        </authorList>
    </citation>
    <scope>NUCLEOTIDE SEQUENCE [LARGE SCALE GENOMIC DNA]</scope>
    <source>
        <strain evidence="9 10">MS74</strain>
    </source>
</reference>
<dbReference type="CDD" id="cd06261">
    <property type="entry name" value="TM_PBP2"/>
    <property type="match status" value="1"/>
</dbReference>
<keyword evidence="5 7" id="KW-1133">Transmembrane helix</keyword>
<feature type="transmembrane region" description="Helical" evidence="7">
    <location>
        <begin position="165"/>
        <end position="184"/>
    </location>
</feature>
<proteinExistence type="inferred from homology"/>
<evidence type="ECO:0000256" key="6">
    <source>
        <dbReference type="ARBA" id="ARBA00023136"/>
    </source>
</evidence>
<evidence type="ECO:0000313" key="9">
    <source>
        <dbReference type="EMBL" id="TDF99740.1"/>
    </source>
</evidence>
<organism evidence="9 10">
    <name type="scientific">Paenibacillus piri</name>
    <dbReference type="NCBI Taxonomy" id="2547395"/>
    <lineage>
        <taxon>Bacteria</taxon>
        <taxon>Bacillati</taxon>
        <taxon>Bacillota</taxon>
        <taxon>Bacilli</taxon>
        <taxon>Bacillales</taxon>
        <taxon>Paenibacillaceae</taxon>
        <taxon>Paenibacillus</taxon>
    </lineage>
</organism>
<dbReference type="AlphaFoldDB" id="A0A4R5KXK2"/>
<gene>
    <name evidence="9" type="ORF">E1757_07915</name>
</gene>
<dbReference type="InterPro" id="IPR035906">
    <property type="entry name" value="MetI-like_sf"/>
</dbReference>
<dbReference type="Pfam" id="PF00528">
    <property type="entry name" value="BPD_transp_1"/>
    <property type="match status" value="1"/>
</dbReference>
<feature type="transmembrane region" description="Helical" evidence="7">
    <location>
        <begin position="204"/>
        <end position="226"/>
    </location>
</feature>
<keyword evidence="6 7" id="KW-0472">Membrane</keyword>
<accession>A0A4R5KXK2</accession>
<dbReference type="OrthoDB" id="9785836at2"/>
<dbReference type="Gene3D" id="1.10.3720.10">
    <property type="entry name" value="MetI-like"/>
    <property type="match status" value="1"/>
</dbReference>
<dbReference type="EMBL" id="SMRT01000002">
    <property type="protein sequence ID" value="TDF99740.1"/>
    <property type="molecule type" value="Genomic_DNA"/>
</dbReference>
<dbReference type="Proteomes" id="UP000295636">
    <property type="component" value="Unassembled WGS sequence"/>
</dbReference>
<evidence type="ECO:0000256" key="1">
    <source>
        <dbReference type="ARBA" id="ARBA00004651"/>
    </source>
</evidence>
<sequence length="294" mass="33387">MKAVWKYKTIYVMMLPILAYFLLFSYYPLVRGFIISFQNFRLIGNRPFVGFDNYMEVLKDSSFWDTLQNTLVIGCSTLVIGFIMPIVLALCLNEVLSTVFKKVTQMIVYLPHLFSWVVVGGMWILMLSPDTGIVNQLLLLFGADKPISFMSSTQYARSVMVFTSVWKEMGFTCILYLAAIVSINPSLFEAAKIDGANRWQLVRYITLPSLVSTMKVVIMLNVLGVLRMFDQIYVMRNGAIAKKVDVIMMYTFQKGILEFKIGLATASGFLVIFATLILTFITRAIIRYDDGGDK</sequence>
<comment type="similarity">
    <text evidence="7">Belongs to the binding-protein-dependent transport system permease family.</text>
</comment>
<comment type="caution">
    <text evidence="9">The sequence shown here is derived from an EMBL/GenBank/DDBJ whole genome shotgun (WGS) entry which is preliminary data.</text>
</comment>
<name>A0A4R5KXK2_9BACL</name>
<dbReference type="RefSeq" id="WP_133226414.1">
    <property type="nucleotide sequence ID" value="NZ_SMRT01000002.1"/>
</dbReference>
<feature type="transmembrane region" description="Helical" evidence="7">
    <location>
        <begin position="107"/>
        <end position="127"/>
    </location>
</feature>
<evidence type="ECO:0000256" key="5">
    <source>
        <dbReference type="ARBA" id="ARBA00022989"/>
    </source>
</evidence>
<keyword evidence="10" id="KW-1185">Reference proteome</keyword>
<dbReference type="GO" id="GO:0005886">
    <property type="term" value="C:plasma membrane"/>
    <property type="evidence" value="ECO:0007669"/>
    <property type="project" value="UniProtKB-SubCell"/>
</dbReference>
<feature type="transmembrane region" description="Helical" evidence="7">
    <location>
        <begin position="261"/>
        <end position="286"/>
    </location>
</feature>
<dbReference type="PANTHER" id="PTHR43227:SF11">
    <property type="entry name" value="BLL4140 PROTEIN"/>
    <property type="match status" value="1"/>
</dbReference>
<keyword evidence="4 7" id="KW-0812">Transmembrane</keyword>
<evidence type="ECO:0000256" key="4">
    <source>
        <dbReference type="ARBA" id="ARBA00022692"/>
    </source>
</evidence>
<dbReference type="PROSITE" id="PS50928">
    <property type="entry name" value="ABC_TM1"/>
    <property type="match status" value="1"/>
</dbReference>
<feature type="transmembrane region" description="Helical" evidence="7">
    <location>
        <begin position="71"/>
        <end position="95"/>
    </location>
</feature>
<dbReference type="GO" id="GO:0055085">
    <property type="term" value="P:transmembrane transport"/>
    <property type="evidence" value="ECO:0007669"/>
    <property type="project" value="InterPro"/>
</dbReference>
<evidence type="ECO:0000256" key="2">
    <source>
        <dbReference type="ARBA" id="ARBA00022448"/>
    </source>
</evidence>
<feature type="transmembrane region" description="Helical" evidence="7">
    <location>
        <begin position="9"/>
        <end position="29"/>
    </location>
</feature>